<feature type="compositionally biased region" description="Basic residues" evidence="1">
    <location>
        <begin position="281"/>
        <end position="294"/>
    </location>
</feature>
<sequence>MPKANIRKRQGVSRLEFWWSQPTEKVSFLICVATFRCHYISAKNRAIPLSTSHHQSPKMLHWVILGRGDPAVFSQDRLPRMELKFIGRKSPPFPVHIQCNSIRQGHEIAAFDLELERLRVARPSPKRLASLLYVLSQLPSAMTEHDIWWTILNGVSFKGMLLSDSDKEEQTKNHEWASVRKAYNLRNTLIHIILSGDNEAFDEVTQMCLSLPMDRLSLVAASYHNSRAPERVGSYPNVSRRHAGSDSPTESSVTSSTISSSTIKSHHVVERGRKPTSNHATRSHLARAKKSSSPHRVYKYIRSSAGVVGSITDPSGVALFDFSDVENVVGAMRARYLEAHGYGADTVHMIVEAYGSANRTEEFVAAASGCGMSVVELEWFWEFSWSF</sequence>
<feature type="region of interest" description="Disordered" evidence="1">
    <location>
        <begin position="228"/>
        <end position="294"/>
    </location>
</feature>
<dbReference type="Proteomes" id="UP000736335">
    <property type="component" value="Unassembled WGS sequence"/>
</dbReference>
<accession>A0A9P6L1G1</accession>
<dbReference type="OrthoDB" id="3299710at2759"/>
<evidence type="ECO:0000256" key="1">
    <source>
        <dbReference type="SAM" id="MobiDB-lite"/>
    </source>
</evidence>
<feature type="compositionally biased region" description="Low complexity" evidence="1">
    <location>
        <begin position="245"/>
        <end position="263"/>
    </location>
</feature>
<gene>
    <name evidence="2" type="ORF">BJ322DRAFT_1113917</name>
</gene>
<evidence type="ECO:0000313" key="3">
    <source>
        <dbReference type="Proteomes" id="UP000736335"/>
    </source>
</evidence>
<dbReference type="EMBL" id="WIUZ02000022">
    <property type="protein sequence ID" value="KAF9778557.1"/>
    <property type="molecule type" value="Genomic_DNA"/>
</dbReference>
<name>A0A9P6L1G1_9AGAM</name>
<keyword evidence="3" id="KW-1185">Reference proteome</keyword>
<evidence type="ECO:0000313" key="2">
    <source>
        <dbReference type="EMBL" id="KAF9778557.1"/>
    </source>
</evidence>
<protein>
    <submittedName>
        <fullName evidence="2">Uncharacterized protein</fullName>
    </submittedName>
</protein>
<reference evidence="2" key="2">
    <citation type="submission" date="2020-11" db="EMBL/GenBank/DDBJ databases">
        <authorList>
            <consortium name="DOE Joint Genome Institute"/>
            <person name="Kuo A."/>
            <person name="Miyauchi S."/>
            <person name="Kiss E."/>
            <person name="Drula E."/>
            <person name="Kohler A."/>
            <person name="Sanchez-Garcia M."/>
            <person name="Andreopoulos B."/>
            <person name="Barry K.W."/>
            <person name="Bonito G."/>
            <person name="Buee M."/>
            <person name="Carver A."/>
            <person name="Chen C."/>
            <person name="Cichocki N."/>
            <person name="Clum A."/>
            <person name="Culley D."/>
            <person name="Crous P.W."/>
            <person name="Fauchery L."/>
            <person name="Girlanda M."/>
            <person name="Hayes R."/>
            <person name="Keri Z."/>
            <person name="Labutti K."/>
            <person name="Lipzen A."/>
            <person name="Lombard V."/>
            <person name="Magnuson J."/>
            <person name="Maillard F."/>
            <person name="Morin E."/>
            <person name="Murat C."/>
            <person name="Nolan M."/>
            <person name="Ohm R."/>
            <person name="Pangilinan J."/>
            <person name="Pereira M."/>
            <person name="Perotto S."/>
            <person name="Peter M."/>
            <person name="Riley R."/>
            <person name="Sitrit Y."/>
            <person name="Stielow B."/>
            <person name="Szollosi G."/>
            <person name="Zifcakova L."/>
            <person name="Stursova M."/>
            <person name="Spatafora J.W."/>
            <person name="Tedersoo L."/>
            <person name="Vaario L.-M."/>
            <person name="Yamada A."/>
            <person name="Yan M."/>
            <person name="Wang P."/>
            <person name="Xu J."/>
            <person name="Bruns T."/>
            <person name="Baldrian P."/>
            <person name="Vilgalys R."/>
            <person name="Henrissat B."/>
            <person name="Grigoriev I.V."/>
            <person name="Hibbett D."/>
            <person name="Nagy L.G."/>
            <person name="Martin F.M."/>
        </authorList>
    </citation>
    <scope>NUCLEOTIDE SEQUENCE</scope>
    <source>
        <strain evidence="2">UH-Tt-Lm1</strain>
    </source>
</reference>
<comment type="caution">
    <text evidence="2">The sequence shown here is derived from an EMBL/GenBank/DDBJ whole genome shotgun (WGS) entry which is preliminary data.</text>
</comment>
<dbReference type="AlphaFoldDB" id="A0A9P6L1G1"/>
<reference evidence="2" key="1">
    <citation type="journal article" date="2020" name="Nat. Commun.">
        <title>Large-scale genome sequencing of mycorrhizal fungi provides insights into the early evolution of symbiotic traits.</title>
        <authorList>
            <person name="Miyauchi S."/>
            <person name="Kiss E."/>
            <person name="Kuo A."/>
            <person name="Drula E."/>
            <person name="Kohler A."/>
            <person name="Sanchez-Garcia M."/>
            <person name="Morin E."/>
            <person name="Andreopoulos B."/>
            <person name="Barry K.W."/>
            <person name="Bonito G."/>
            <person name="Buee M."/>
            <person name="Carver A."/>
            <person name="Chen C."/>
            <person name="Cichocki N."/>
            <person name="Clum A."/>
            <person name="Culley D."/>
            <person name="Crous P.W."/>
            <person name="Fauchery L."/>
            <person name="Girlanda M."/>
            <person name="Hayes R.D."/>
            <person name="Keri Z."/>
            <person name="LaButti K."/>
            <person name="Lipzen A."/>
            <person name="Lombard V."/>
            <person name="Magnuson J."/>
            <person name="Maillard F."/>
            <person name="Murat C."/>
            <person name="Nolan M."/>
            <person name="Ohm R.A."/>
            <person name="Pangilinan J."/>
            <person name="Pereira M.F."/>
            <person name="Perotto S."/>
            <person name="Peter M."/>
            <person name="Pfister S."/>
            <person name="Riley R."/>
            <person name="Sitrit Y."/>
            <person name="Stielow J.B."/>
            <person name="Szollosi G."/>
            <person name="Zifcakova L."/>
            <person name="Stursova M."/>
            <person name="Spatafora J.W."/>
            <person name="Tedersoo L."/>
            <person name="Vaario L.M."/>
            <person name="Yamada A."/>
            <person name="Yan M."/>
            <person name="Wang P."/>
            <person name="Xu J."/>
            <person name="Bruns T."/>
            <person name="Baldrian P."/>
            <person name="Vilgalys R."/>
            <person name="Dunand C."/>
            <person name="Henrissat B."/>
            <person name="Grigoriev I.V."/>
            <person name="Hibbett D."/>
            <person name="Nagy L.G."/>
            <person name="Martin F.M."/>
        </authorList>
    </citation>
    <scope>NUCLEOTIDE SEQUENCE</scope>
    <source>
        <strain evidence="2">UH-Tt-Lm1</strain>
    </source>
</reference>
<proteinExistence type="predicted"/>
<organism evidence="2 3">
    <name type="scientific">Thelephora terrestris</name>
    <dbReference type="NCBI Taxonomy" id="56493"/>
    <lineage>
        <taxon>Eukaryota</taxon>
        <taxon>Fungi</taxon>
        <taxon>Dikarya</taxon>
        <taxon>Basidiomycota</taxon>
        <taxon>Agaricomycotina</taxon>
        <taxon>Agaricomycetes</taxon>
        <taxon>Thelephorales</taxon>
        <taxon>Thelephoraceae</taxon>
        <taxon>Thelephora</taxon>
    </lineage>
</organism>